<gene>
    <name evidence="1" type="ORF">JOC94_004416</name>
</gene>
<dbReference type="Proteomes" id="UP000823485">
    <property type="component" value="Unassembled WGS sequence"/>
</dbReference>
<protein>
    <submittedName>
        <fullName evidence="1">Nitric oxide reductase activation protein</fullName>
    </submittedName>
</protein>
<evidence type="ECO:0000313" key="1">
    <source>
        <dbReference type="EMBL" id="MBM7717388.1"/>
    </source>
</evidence>
<dbReference type="EMBL" id="JAFBFH010000045">
    <property type="protein sequence ID" value="MBM7717388.1"/>
    <property type="molecule type" value="Genomic_DNA"/>
</dbReference>
<dbReference type="RefSeq" id="WP_205180295.1">
    <property type="nucleotide sequence ID" value="NZ_JAFBFH010000045.1"/>
</dbReference>
<sequence>MLYHFIDFNDKKINSFLLLELEDLAKTLAKTNQYKVDFGKLSYISFQENKIYVSHFWDDRPQKIKIDGMKSEIFLRAFGNIHFTDFREIEPFSKFAAETNIPSFARQLFMLAEDVRIEEECKRKRTGMNREFHTRRAVYMDYFESQMNVNLEKNLWIDAFFNFIYAVWNTNKPFATFPAFPVELDRHIPLFLEKLEKMYEAQSTKDCAILCAEVVEKAELLFSDDMINEYFHLPVLSGNTLMKARTGKARKSFLENNDPADAKNKDVFQEEMKTWHRETEKEGDNHLYFNLERGTKSSLPKGNARKGEPGQTEMTIVRGKSGKSASKAWANTELEGNEGIETTDEPHRYGEVNKQAKAIFIPPQTPDANDREQYRKLREGVLFYKRKLKNIIEQTLEKKKTGQLTNRKIGRLGKNLIPYFIEDYPNLFYKKTEPVKEIDAVFSLLVDCSASMSDKMTETKRGIILFHEALKSVRVPHEVTGFWEDADEATKDEQPNYFDKVISFSRSLNESTGPEIMRLEEKEDNRDVFPSV</sequence>
<reference evidence="1 2" key="1">
    <citation type="submission" date="2021-01" db="EMBL/GenBank/DDBJ databases">
        <title>Genomic Encyclopedia of Type Strains, Phase IV (KMG-IV): sequencing the most valuable type-strain genomes for metagenomic binning, comparative biology and taxonomic classification.</title>
        <authorList>
            <person name="Goeker M."/>
        </authorList>
    </citation>
    <scope>NUCLEOTIDE SEQUENCE [LARGE SCALE GENOMIC DNA]</scope>
    <source>
        <strain evidence="1 2">DSM 105453</strain>
    </source>
</reference>
<evidence type="ECO:0000313" key="2">
    <source>
        <dbReference type="Proteomes" id="UP000823485"/>
    </source>
</evidence>
<dbReference type="PANTHER" id="PTHR41248:SF1">
    <property type="entry name" value="NORD PROTEIN"/>
    <property type="match status" value="1"/>
</dbReference>
<proteinExistence type="predicted"/>
<keyword evidence="2" id="KW-1185">Reference proteome</keyword>
<dbReference type="InterPro" id="IPR051928">
    <property type="entry name" value="NorD/CobT"/>
</dbReference>
<organism evidence="1 2">
    <name type="scientific">Siminovitchia thermophila</name>
    <dbReference type="NCBI Taxonomy" id="1245522"/>
    <lineage>
        <taxon>Bacteria</taxon>
        <taxon>Bacillati</taxon>
        <taxon>Bacillota</taxon>
        <taxon>Bacilli</taxon>
        <taxon>Bacillales</taxon>
        <taxon>Bacillaceae</taxon>
        <taxon>Siminovitchia</taxon>
    </lineage>
</organism>
<dbReference type="PANTHER" id="PTHR41248">
    <property type="entry name" value="NORD PROTEIN"/>
    <property type="match status" value="1"/>
</dbReference>
<comment type="caution">
    <text evidence="1">The sequence shown here is derived from an EMBL/GenBank/DDBJ whole genome shotgun (WGS) entry which is preliminary data.</text>
</comment>
<name>A0ABS2REU4_9BACI</name>
<accession>A0ABS2REU4</accession>